<evidence type="ECO:0000313" key="12">
    <source>
        <dbReference type="Proteomes" id="UP001408789"/>
    </source>
</evidence>
<keyword evidence="9" id="KW-0443">Lipid metabolism</keyword>
<feature type="domain" description="AMP-dependent synthetase/ligase" evidence="10">
    <location>
        <begin position="50"/>
        <end position="480"/>
    </location>
</feature>
<protein>
    <recommendedName>
        <fullName evidence="8 9">Long-chain-fatty-acid--CoA ligase</fullName>
        <ecNumber evidence="8 9">6.2.1.3</ecNumber>
    </recommendedName>
</protein>
<accession>A0AAP0GW14</accession>
<dbReference type="SUPFAM" id="SSF56801">
    <property type="entry name" value="Acetyl-CoA synthetase-like"/>
    <property type="match status" value="1"/>
</dbReference>
<evidence type="ECO:0000256" key="8">
    <source>
        <dbReference type="ARBA" id="ARBA00026121"/>
    </source>
</evidence>
<dbReference type="GO" id="GO:0005783">
    <property type="term" value="C:endoplasmic reticulum"/>
    <property type="evidence" value="ECO:0007669"/>
    <property type="project" value="TreeGrafter"/>
</dbReference>
<proteinExistence type="inferred from homology"/>
<comment type="catalytic activity">
    <reaction evidence="9">
        <text>a long-chain fatty acid + ATP + CoA = a long-chain fatty acyl-CoA + AMP + diphosphate</text>
        <dbReference type="Rhea" id="RHEA:15421"/>
        <dbReference type="ChEBI" id="CHEBI:30616"/>
        <dbReference type="ChEBI" id="CHEBI:33019"/>
        <dbReference type="ChEBI" id="CHEBI:57287"/>
        <dbReference type="ChEBI" id="CHEBI:57560"/>
        <dbReference type="ChEBI" id="CHEBI:83139"/>
        <dbReference type="ChEBI" id="CHEBI:456215"/>
        <dbReference type="EC" id="6.2.1.3"/>
    </reaction>
</comment>
<keyword evidence="7" id="KW-0587">Phenylpropanoid metabolism</keyword>
<dbReference type="InterPro" id="IPR020845">
    <property type="entry name" value="AMP-binding_CS"/>
</dbReference>
<reference evidence="11 12" key="1">
    <citation type="submission" date="2024-04" db="EMBL/GenBank/DDBJ databases">
        <title>The reference genome of an endangered Asteraceae, Deinandra increscens subsp. villosa, native to the Central Coast of California.</title>
        <authorList>
            <person name="Guilliams M."/>
            <person name="Hasenstab-Lehman K."/>
            <person name="Meyer R."/>
            <person name="Mcevoy S."/>
        </authorList>
    </citation>
    <scope>NUCLEOTIDE SEQUENCE [LARGE SCALE GENOMIC DNA]</scope>
    <source>
        <tissue evidence="11">Leaf</tissue>
    </source>
</reference>
<keyword evidence="3 9" id="KW-0436">Ligase</keyword>
<keyword evidence="6 9" id="KW-0067">ATP-binding</keyword>
<dbReference type="GO" id="GO:0016020">
    <property type="term" value="C:membrane"/>
    <property type="evidence" value="ECO:0007669"/>
    <property type="project" value="TreeGrafter"/>
</dbReference>
<keyword evidence="4 9" id="KW-0547">Nucleotide-binding</keyword>
<evidence type="ECO:0000256" key="3">
    <source>
        <dbReference type="ARBA" id="ARBA00022598"/>
    </source>
</evidence>
<dbReference type="PANTHER" id="PTHR43272">
    <property type="entry name" value="LONG-CHAIN-FATTY-ACID--COA LIGASE"/>
    <property type="match status" value="1"/>
</dbReference>
<evidence type="ECO:0000313" key="11">
    <source>
        <dbReference type="EMBL" id="KAK9062744.1"/>
    </source>
</evidence>
<evidence type="ECO:0000256" key="2">
    <source>
        <dbReference type="ARBA" id="ARBA00006432"/>
    </source>
</evidence>
<dbReference type="Proteomes" id="UP001408789">
    <property type="component" value="Unassembled WGS sequence"/>
</dbReference>
<comment type="caution">
    <text evidence="11">The sequence shown here is derived from an EMBL/GenBank/DDBJ whole genome shotgun (WGS) entry which is preliminary data.</text>
</comment>
<evidence type="ECO:0000256" key="9">
    <source>
        <dbReference type="RuleBase" id="RU369030"/>
    </source>
</evidence>
<gene>
    <name evidence="11" type="ORF">SSX86_019933</name>
</gene>
<sequence length="656" mass="73545">MGMKKYVVEIEKAKEGKGDRSSVGHVYRNVLAKNGFRSLTNNLHSCWDVFRSSVEKYPNNPMLGQRDGKAGEYVWLTYNQVYETVLKVGDSIRSRGINKGARCGIYGTNCTKWVVSMQACNAHGLHCVPLYDTLGTDAVKYIICHAEISIIFAEESKICEVLKTLPDTGKYLKTLVSFSTITNEQKQMAENYGLELYSWETFLHLECEEQFDLPSKMRNDICTIMYTSGTTGEPKGVMITNESILSILSGVNHHLESMSEEFRVSDVYFSYLPLAHIFDRVIVELFISTGASVGFWRGDIKLLIDDLKELKPTVFCAVPRVLDRIYSGLVEKISSGGFLKQTLFNAAYSYKLHNMRRGYKHEEAAPRFDKIIFSKVKEGLGGKMRLILSGAAPLSASVETFLRVVTCAHVLQGYGLTESCAGSFVAQPNELSMSGTVGPPLPNVDVRLMSVPEMGYDALAATAPRGEILLRGKSLFSGYYKREDLTKEVLVDGWFHTGDIGEWQPDGSMKIIDRKKNIFKLSQGEYVAVENLENIFSLVPSVDAIWIYGNSFESFLVAVVNPNKESLESWAAENGVPGDLCSICENPKTNEYILGELTSIAKEKKLKGFEFVKAVHLDPVPFDMDRGLLTPTFKKKRAQFLNYYQNVVDHLYKSKR</sequence>
<evidence type="ECO:0000256" key="4">
    <source>
        <dbReference type="ARBA" id="ARBA00022741"/>
    </source>
</evidence>
<dbReference type="EMBL" id="JBCNJP010000019">
    <property type="protein sequence ID" value="KAK9062744.1"/>
    <property type="molecule type" value="Genomic_DNA"/>
</dbReference>
<evidence type="ECO:0000256" key="6">
    <source>
        <dbReference type="ARBA" id="ARBA00022840"/>
    </source>
</evidence>
<dbReference type="AlphaFoldDB" id="A0AAP0GW14"/>
<name>A0AAP0GW14_9ASTR</name>
<dbReference type="InterPro" id="IPR045311">
    <property type="entry name" value="LC-FACS_euk"/>
</dbReference>
<dbReference type="Gene3D" id="3.40.50.12780">
    <property type="entry name" value="N-terminal domain of ligase-like"/>
    <property type="match status" value="1"/>
</dbReference>
<dbReference type="InterPro" id="IPR042099">
    <property type="entry name" value="ANL_N_sf"/>
</dbReference>
<organism evidence="11 12">
    <name type="scientific">Deinandra increscens subsp. villosa</name>
    <dbReference type="NCBI Taxonomy" id="3103831"/>
    <lineage>
        <taxon>Eukaryota</taxon>
        <taxon>Viridiplantae</taxon>
        <taxon>Streptophyta</taxon>
        <taxon>Embryophyta</taxon>
        <taxon>Tracheophyta</taxon>
        <taxon>Spermatophyta</taxon>
        <taxon>Magnoliopsida</taxon>
        <taxon>eudicotyledons</taxon>
        <taxon>Gunneridae</taxon>
        <taxon>Pentapetalae</taxon>
        <taxon>asterids</taxon>
        <taxon>campanulids</taxon>
        <taxon>Asterales</taxon>
        <taxon>Asteraceae</taxon>
        <taxon>Asteroideae</taxon>
        <taxon>Heliantheae alliance</taxon>
        <taxon>Madieae</taxon>
        <taxon>Madiinae</taxon>
        <taxon>Deinandra</taxon>
    </lineage>
</organism>
<evidence type="ECO:0000256" key="1">
    <source>
        <dbReference type="ARBA" id="ARBA00004930"/>
    </source>
</evidence>
<keyword evidence="5 9" id="KW-0276">Fatty acid metabolism</keyword>
<dbReference type="GO" id="GO:0009698">
    <property type="term" value="P:phenylpropanoid metabolic process"/>
    <property type="evidence" value="ECO:0007669"/>
    <property type="project" value="UniProtKB-KW"/>
</dbReference>
<evidence type="ECO:0000256" key="5">
    <source>
        <dbReference type="ARBA" id="ARBA00022832"/>
    </source>
</evidence>
<comment type="pathway">
    <text evidence="1">Phytoalexin biosynthesis; 3,4',5-trihydroxystilbene biosynthesis; 3,4',5-trihydroxystilbene from trans-4-coumarate: step 1/2.</text>
</comment>
<evidence type="ECO:0000256" key="7">
    <source>
        <dbReference type="ARBA" id="ARBA00023051"/>
    </source>
</evidence>
<dbReference type="InterPro" id="IPR000873">
    <property type="entry name" value="AMP-dep_synth/lig_dom"/>
</dbReference>
<keyword evidence="12" id="KW-1185">Reference proteome</keyword>
<evidence type="ECO:0000259" key="10">
    <source>
        <dbReference type="Pfam" id="PF00501"/>
    </source>
</evidence>
<comment type="similarity">
    <text evidence="2 9">Belongs to the ATP-dependent AMP-binding enzyme family.</text>
</comment>
<dbReference type="PROSITE" id="PS00455">
    <property type="entry name" value="AMP_BINDING"/>
    <property type="match status" value="1"/>
</dbReference>
<dbReference type="Pfam" id="PF00501">
    <property type="entry name" value="AMP-binding"/>
    <property type="match status" value="1"/>
</dbReference>
<comment type="function">
    <text evidence="9">Catalyzes the conversion of long-chain fatty acids to their active form acyl-CoAs for both synthesis of cellular lipids, and degradation via beta-oxidation.</text>
</comment>
<dbReference type="CDD" id="cd05927">
    <property type="entry name" value="LC-FACS_euk"/>
    <property type="match status" value="1"/>
</dbReference>
<dbReference type="GO" id="GO:0005524">
    <property type="term" value="F:ATP binding"/>
    <property type="evidence" value="ECO:0007669"/>
    <property type="project" value="UniProtKB-KW"/>
</dbReference>
<dbReference type="EC" id="6.2.1.3" evidence="8 9"/>
<dbReference type="GO" id="GO:0004467">
    <property type="term" value="F:long-chain fatty acid-CoA ligase activity"/>
    <property type="evidence" value="ECO:0007669"/>
    <property type="project" value="UniProtKB-EC"/>
</dbReference>
<dbReference type="PANTHER" id="PTHR43272:SF87">
    <property type="entry name" value="LONG-CHAIN-FATTY-ACID--COA LIGASE"/>
    <property type="match status" value="1"/>
</dbReference>